<keyword evidence="9" id="KW-0238">DNA-binding</keyword>
<evidence type="ECO:0000313" key="15">
    <source>
        <dbReference type="EMBL" id="KAA0154456.1"/>
    </source>
</evidence>
<comment type="subcellular location">
    <subcellularLocation>
        <location evidence="1">Membrane</location>
        <topology evidence="1">Multi-pass membrane protein</topology>
    </subcellularLocation>
</comment>
<dbReference type="AlphaFoldDB" id="A0A5A8CMY9"/>
<comment type="caution">
    <text evidence="15">The sequence shown here is derived from an EMBL/GenBank/DDBJ whole genome shotgun (WGS) entry which is preliminary data.</text>
</comment>
<dbReference type="Pfam" id="PF02586">
    <property type="entry name" value="SRAP"/>
    <property type="match status" value="1"/>
</dbReference>
<keyword evidence="3" id="KW-0645">Protease</keyword>
<feature type="compositionally biased region" description="Gly residues" evidence="12">
    <location>
        <begin position="753"/>
        <end position="764"/>
    </location>
</feature>
<comment type="similarity">
    <text evidence="2">Belongs to the SOS response-associated peptidase family.</text>
</comment>
<organism evidence="15 16">
    <name type="scientific">Cafeteria roenbergensis</name>
    <name type="common">Marine flagellate</name>
    <dbReference type="NCBI Taxonomy" id="33653"/>
    <lineage>
        <taxon>Eukaryota</taxon>
        <taxon>Sar</taxon>
        <taxon>Stramenopiles</taxon>
        <taxon>Bigyra</taxon>
        <taxon>Opalozoa</taxon>
        <taxon>Bicosoecida</taxon>
        <taxon>Cafeteriaceae</taxon>
        <taxon>Cafeteria</taxon>
    </lineage>
</organism>
<proteinExistence type="inferred from homology"/>
<evidence type="ECO:0000256" key="11">
    <source>
        <dbReference type="ARBA" id="ARBA00023239"/>
    </source>
</evidence>
<evidence type="ECO:0000256" key="8">
    <source>
        <dbReference type="ARBA" id="ARBA00023124"/>
    </source>
</evidence>
<dbReference type="Gene3D" id="3.90.1680.10">
    <property type="entry name" value="SOS response associated peptidase-like"/>
    <property type="match status" value="1"/>
</dbReference>
<keyword evidence="11" id="KW-0456">Lyase</keyword>
<dbReference type="GO" id="GO:0003697">
    <property type="term" value="F:single-stranded DNA binding"/>
    <property type="evidence" value="ECO:0007669"/>
    <property type="project" value="InterPro"/>
</dbReference>
<evidence type="ECO:0000259" key="14">
    <source>
        <dbReference type="Pfam" id="PF08016"/>
    </source>
</evidence>
<feature type="region of interest" description="Disordered" evidence="12">
    <location>
        <begin position="346"/>
        <end position="367"/>
    </location>
</feature>
<evidence type="ECO:0000256" key="9">
    <source>
        <dbReference type="ARBA" id="ARBA00023125"/>
    </source>
</evidence>
<feature type="region of interest" description="Disordered" evidence="12">
    <location>
        <begin position="71"/>
        <end position="98"/>
    </location>
</feature>
<feature type="region of interest" description="Disordered" evidence="12">
    <location>
        <begin position="701"/>
        <end position="858"/>
    </location>
</feature>
<dbReference type="Gene3D" id="1.10.287.70">
    <property type="match status" value="1"/>
</dbReference>
<dbReference type="GO" id="GO:0008233">
    <property type="term" value="F:peptidase activity"/>
    <property type="evidence" value="ECO:0007669"/>
    <property type="project" value="UniProtKB-KW"/>
</dbReference>
<sequence>MCGRTRCTLEPDAVARRARVPKRRVLRRSRYKARHNCHPGCNVPVVFSATHAELPSRASAVLAEEIRTAAGVPGRGPASESEDAAAGGAAEPAEAGAASDRVVMPMQWGLVPSFTDAAARPDFWKAFNARSESVAEKPMFRRLVNRRRCAVLVDGFYEWKEDEQKEKQPYFVTGEVEGAASGSAAAVDGEGTALALAGLFDVWHHRRPVREGEAPPSGDGPGSSGAPAWVEEEVWTVTLLTRPVAPRLAWLHNRMPVFLADAEAMDAWLGADPFADLLRAGPVAAALETRACPPLSWHPVSKAMNSVKFVGESASHAIDLAAAKARAAKQKITNFFGAAKPRAGAIKPAKSPGASAAAAGPKGGDTKPPAIAAAAAEPARLVDPSSPEDFAEAEPLVLAALLTLAATTRLVLLSAQDADVFLSVRLALVGAVLEDADPVAWTVRLEDVNNTAASVTNAIDGWRDLEDVAVDTFLLLREGRLEVTLVDAPCSRSACLANPHCDWDECVRAAETSTAAVPPRADETLGGVGSPQEWDRLLRMRLALPVRSLIVGTLFSQCADWIIDVEWEVGGGACTATAVPSIASYCDAGGKDIANVIGRRFGWLDLLVIALALAYSALLLLRAFRQLRTFWQVRSWAVGFAKGEAGTGVARALSRRSAQWRGVLRARGVLKRALQERRARGAASASAVEAAAAAVVDAGPERAASPLGGSTAGSSPDSDAPLLAATAADGSGAGDAGAGADSDVLPEQQQQPGGAGGGGGGGRTKSGRHLGLRVTFSGGGLPGEEESGPRADASRFPAAHSPSGGSVGGHSAHSRAPSEGGPDAFDAPPGASGAMHSPFVADDDDDDSDDDDDDDNDDKALARAAGAADPKQQVAVLAVPGCLACVRAVSPVWTISAASGALLTAAASVITLAQGGARHPGPTLHGLCLGIGSFLLWMSALRYLEFSRATYGIVLTLQRAAPRVLVFVAGALPLLFAYAAFGVAFFGDTVEGFSGPRQACVTLFSVLNGDVILDTFASLMGRFPFVGQVYVYSFVSLFIYVVLNVLIALVEEAFFQSSAETSAILERQRSKQGLSHRMPGSGGSAEQAAEQAAAGVDLDSVDLLAQNPRDDLDALQSQASGARDAWRTALRLKEWDEVASNAGSRFR</sequence>
<evidence type="ECO:0000256" key="10">
    <source>
        <dbReference type="ARBA" id="ARBA00023136"/>
    </source>
</evidence>
<dbReference type="InterPro" id="IPR003738">
    <property type="entry name" value="SRAP"/>
</dbReference>
<feature type="transmembrane region" description="Helical" evidence="13">
    <location>
        <begin position="924"/>
        <end position="944"/>
    </location>
</feature>
<feature type="transmembrane region" description="Helical" evidence="13">
    <location>
        <begin position="964"/>
        <end position="986"/>
    </location>
</feature>
<dbReference type="GO" id="GO:0106300">
    <property type="term" value="P:protein-DNA covalent cross-linking repair"/>
    <property type="evidence" value="ECO:0007669"/>
    <property type="project" value="InterPro"/>
</dbReference>
<keyword evidence="8" id="KW-0190">Covalent protein-DNA linkage</keyword>
<keyword evidence="5" id="KW-0227">DNA damage</keyword>
<evidence type="ECO:0000256" key="4">
    <source>
        <dbReference type="ARBA" id="ARBA00022692"/>
    </source>
</evidence>
<name>A0A5A8CMY9_CAFRO</name>
<feature type="domain" description="Polycystin cation channel PKD1/PKD2" evidence="14">
    <location>
        <begin position="929"/>
        <end position="1054"/>
    </location>
</feature>
<dbReference type="Proteomes" id="UP000323011">
    <property type="component" value="Unassembled WGS sequence"/>
</dbReference>
<keyword evidence="7 13" id="KW-1133">Transmembrane helix</keyword>
<evidence type="ECO:0000256" key="7">
    <source>
        <dbReference type="ARBA" id="ARBA00022989"/>
    </source>
</evidence>
<evidence type="ECO:0000256" key="3">
    <source>
        <dbReference type="ARBA" id="ARBA00022670"/>
    </source>
</evidence>
<feature type="compositionally biased region" description="Low complexity" evidence="12">
    <location>
        <begin position="347"/>
        <end position="360"/>
    </location>
</feature>
<keyword evidence="10 13" id="KW-0472">Membrane</keyword>
<keyword evidence="16" id="KW-1185">Reference proteome</keyword>
<evidence type="ECO:0000313" key="16">
    <source>
        <dbReference type="Proteomes" id="UP000323011"/>
    </source>
</evidence>
<dbReference type="InterPro" id="IPR013122">
    <property type="entry name" value="PKD1_2_channel"/>
</dbReference>
<accession>A0A5A8CMY9</accession>
<protein>
    <recommendedName>
        <fullName evidence="14">Polycystin cation channel PKD1/PKD2 domain-containing protein</fullName>
    </recommendedName>
</protein>
<dbReference type="GO" id="GO:0016829">
    <property type="term" value="F:lyase activity"/>
    <property type="evidence" value="ECO:0007669"/>
    <property type="project" value="UniProtKB-KW"/>
</dbReference>
<reference evidence="15 16" key="1">
    <citation type="submission" date="2019-07" db="EMBL/GenBank/DDBJ databases">
        <title>Genomes of Cafeteria roenbergensis.</title>
        <authorList>
            <person name="Fischer M.G."/>
            <person name="Hackl T."/>
            <person name="Roman M."/>
        </authorList>
    </citation>
    <scope>NUCLEOTIDE SEQUENCE [LARGE SCALE GENOMIC DNA]</scope>
    <source>
        <strain evidence="15 16">BVI</strain>
    </source>
</reference>
<evidence type="ECO:0000256" key="12">
    <source>
        <dbReference type="SAM" id="MobiDB-lite"/>
    </source>
</evidence>
<dbReference type="GO" id="GO:0006508">
    <property type="term" value="P:proteolysis"/>
    <property type="evidence" value="ECO:0007669"/>
    <property type="project" value="UniProtKB-KW"/>
</dbReference>
<dbReference type="SUPFAM" id="SSF143081">
    <property type="entry name" value="BB1717-like"/>
    <property type="match status" value="1"/>
</dbReference>
<dbReference type="PANTHER" id="PTHR13604">
    <property type="entry name" value="DC12-RELATED"/>
    <property type="match status" value="1"/>
</dbReference>
<evidence type="ECO:0000256" key="13">
    <source>
        <dbReference type="SAM" id="Phobius"/>
    </source>
</evidence>
<feature type="compositionally biased region" description="Low complexity" evidence="12">
    <location>
        <begin position="738"/>
        <end position="752"/>
    </location>
</feature>
<dbReference type="InterPro" id="IPR036590">
    <property type="entry name" value="SRAP-like"/>
</dbReference>
<dbReference type="Pfam" id="PF08016">
    <property type="entry name" value="PKD_channel"/>
    <property type="match status" value="1"/>
</dbReference>
<dbReference type="EMBL" id="VLTN01000011">
    <property type="protein sequence ID" value="KAA0154456.1"/>
    <property type="molecule type" value="Genomic_DNA"/>
</dbReference>
<feature type="transmembrane region" description="Helical" evidence="13">
    <location>
        <begin position="1029"/>
        <end position="1050"/>
    </location>
</feature>
<gene>
    <name evidence="15" type="ORF">FNF29_02334</name>
</gene>
<dbReference type="PANTHER" id="PTHR13604:SF0">
    <property type="entry name" value="ABASIC SITE PROCESSING PROTEIN HMCES"/>
    <property type="match status" value="1"/>
</dbReference>
<dbReference type="GO" id="GO:0016020">
    <property type="term" value="C:membrane"/>
    <property type="evidence" value="ECO:0007669"/>
    <property type="project" value="UniProtKB-SubCell"/>
</dbReference>
<feature type="transmembrane region" description="Helical" evidence="13">
    <location>
        <begin position="601"/>
        <end position="621"/>
    </location>
</feature>
<feature type="compositionally biased region" description="Acidic residues" evidence="12">
    <location>
        <begin position="841"/>
        <end position="857"/>
    </location>
</feature>
<keyword evidence="6" id="KW-0378">Hydrolase</keyword>
<feature type="compositionally biased region" description="Low complexity" evidence="12">
    <location>
        <begin position="76"/>
        <end position="98"/>
    </location>
</feature>
<keyword evidence="4 13" id="KW-0812">Transmembrane</keyword>
<evidence type="ECO:0000256" key="2">
    <source>
        <dbReference type="ARBA" id="ARBA00008136"/>
    </source>
</evidence>
<feature type="transmembrane region" description="Helical" evidence="13">
    <location>
        <begin position="892"/>
        <end position="912"/>
    </location>
</feature>
<evidence type="ECO:0000256" key="1">
    <source>
        <dbReference type="ARBA" id="ARBA00004141"/>
    </source>
</evidence>
<evidence type="ECO:0000256" key="6">
    <source>
        <dbReference type="ARBA" id="ARBA00022801"/>
    </source>
</evidence>
<evidence type="ECO:0000256" key="5">
    <source>
        <dbReference type="ARBA" id="ARBA00022763"/>
    </source>
</evidence>